<sequence length="511" mass="51378">MANQFVPLEEAAKLLGIPTEQLVTMRSDGEIRAFKDGTSWKFPQAEIDRLLAEREPNESADDSSAQLFGSDIEIEPLSDVSLDLGSDLSALSNLGDSDSGEQAVGSLGGSDQELFAPNSPSNDTNAPGSQPILAGDDSAAPSDEELSLGGDSASELDVLKIADSGGDLIGASQSDSDIDLSLDLGLAEDDPSDAIDIDLSLSEKALSDPSDIDLSAPEPAADASDLALGSDVISDLGSDLNLAGDSAVLAGSDSASPVSGSVISDDDDDDLVISDDDDLVLDSAGSDVSVAGGSGINLMSPSDSGLSLEGEPVDLGGSSISAIDLSSELSDPALGSGSGSGRGPGSSGSLVDFKADEEFQLSPGGIGLEADDDSASQVIEIEDSQSFGDAMELGGAEMLSGDGEAAGWDQADASLGDEVQDIDAAEAEEVSIDENAIVTGDAPVEAGAGAAAYEIPFSIWNVMSLAGILLMLSAGGIISADLMRNLWTDGTQAGDVSSLTSAILKAMGMDA</sequence>
<dbReference type="Pfam" id="PF12728">
    <property type="entry name" value="HTH_17"/>
    <property type="match status" value="1"/>
</dbReference>
<evidence type="ECO:0000256" key="2">
    <source>
        <dbReference type="SAM" id="Phobius"/>
    </source>
</evidence>
<feature type="region of interest" description="Disordered" evidence="1">
    <location>
        <begin position="88"/>
        <end position="153"/>
    </location>
</feature>
<proteinExistence type="predicted"/>
<keyword evidence="2" id="KW-0812">Transmembrane</keyword>
<evidence type="ECO:0000259" key="3">
    <source>
        <dbReference type="Pfam" id="PF12728"/>
    </source>
</evidence>
<dbReference type="InterPro" id="IPR010093">
    <property type="entry name" value="SinI_DNA-bd"/>
</dbReference>
<dbReference type="AlphaFoldDB" id="A0A517M6Q3"/>
<feature type="transmembrane region" description="Helical" evidence="2">
    <location>
        <begin position="459"/>
        <end position="478"/>
    </location>
</feature>
<keyword evidence="2" id="KW-1133">Transmembrane helix</keyword>
<evidence type="ECO:0000256" key="1">
    <source>
        <dbReference type="SAM" id="MobiDB-lite"/>
    </source>
</evidence>
<dbReference type="NCBIfam" id="TIGR01764">
    <property type="entry name" value="excise"/>
    <property type="match status" value="1"/>
</dbReference>
<dbReference type="GO" id="GO:0003677">
    <property type="term" value="F:DNA binding"/>
    <property type="evidence" value="ECO:0007669"/>
    <property type="project" value="InterPro"/>
</dbReference>
<name>A0A517M6Q3_9BACT</name>
<dbReference type="RefSeq" id="WP_145348341.1">
    <property type="nucleotide sequence ID" value="NZ_CP036261.1"/>
</dbReference>
<dbReference type="EMBL" id="CP036261">
    <property type="protein sequence ID" value="QDS90536.1"/>
    <property type="molecule type" value="Genomic_DNA"/>
</dbReference>
<feature type="compositionally biased region" description="Polar residues" evidence="1">
    <location>
        <begin position="118"/>
        <end position="128"/>
    </location>
</feature>
<feature type="compositionally biased region" description="Gly residues" evidence="1">
    <location>
        <begin position="336"/>
        <end position="346"/>
    </location>
</feature>
<feature type="domain" description="Helix-turn-helix" evidence="3">
    <location>
        <begin position="9"/>
        <end position="54"/>
    </location>
</feature>
<dbReference type="OrthoDB" id="283946at2"/>
<dbReference type="Proteomes" id="UP000319557">
    <property type="component" value="Chromosome"/>
</dbReference>
<feature type="compositionally biased region" description="Low complexity" evidence="1">
    <location>
        <begin position="281"/>
        <end position="291"/>
    </location>
</feature>
<evidence type="ECO:0000313" key="4">
    <source>
        <dbReference type="EMBL" id="QDS90536.1"/>
    </source>
</evidence>
<feature type="region of interest" description="Disordered" evidence="1">
    <location>
        <begin position="250"/>
        <end position="351"/>
    </location>
</feature>
<keyword evidence="5" id="KW-1185">Reference proteome</keyword>
<dbReference type="KEGG" id="ruv:EC9_47500"/>
<gene>
    <name evidence="4" type="ORF">EC9_47500</name>
</gene>
<evidence type="ECO:0000313" key="5">
    <source>
        <dbReference type="Proteomes" id="UP000319557"/>
    </source>
</evidence>
<accession>A0A517M6Q3</accession>
<reference evidence="4 5" key="1">
    <citation type="submission" date="2019-02" db="EMBL/GenBank/DDBJ databases">
        <title>Deep-cultivation of Planctomycetes and their phenomic and genomic characterization uncovers novel biology.</title>
        <authorList>
            <person name="Wiegand S."/>
            <person name="Jogler M."/>
            <person name="Boedeker C."/>
            <person name="Pinto D."/>
            <person name="Vollmers J."/>
            <person name="Rivas-Marin E."/>
            <person name="Kohn T."/>
            <person name="Peeters S.H."/>
            <person name="Heuer A."/>
            <person name="Rast P."/>
            <person name="Oberbeckmann S."/>
            <person name="Bunk B."/>
            <person name="Jeske O."/>
            <person name="Meyerdierks A."/>
            <person name="Storesund J.E."/>
            <person name="Kallscheuer N."/>
            <person name="Luecker S."/>
            <person name="Lage O.M."/>
            <person name="Pohl T."/>
            <person name="Merkel B.J."/>
            <person name="Hornburger P."/>
            <person name="Mueller R.-W."/>
            <person name="Bruemmer F."/>
            <person name="Labrenz M."/>
            <person name="Spormann A.M."/>
            <person name="Op den Camp H."/>
            <person name="Overmann J."/>
            <person name="Amann R."/>
            <person name="Jetten M.S.M."/>
            <person name="Mascher T."/>
            <person name="Medema M.H."/>
            <person name="Devos D.P."/>
            <person name="Kaster A.-K."/>
            <person name="Ovreas L."/>
            <person name="Rohde M."/>
            <person name="Galperin M.Y."/>
            <person name="Jogler C."/>
        </authorList>
    </citation>
    <scope>NUCLEOTIDE SEQUENCE [LARGE SCALE GENOMIC DNA]</scope>
    <source>
        <strain evidence="4 5">EC9</strain>
    </source>
</reference>
<protein>
    <submittedName>
        <fullName evidence="4">Helix-turn-helix domain protein</fullName>
    </submittedName>
</protein>
<feature type="compositionally biased region" description="Acidic residues" evidence="1">
    <location>
        <begin position="264"/>
        <end position="280"/>
    </location>
</feature>
<feature type="compositionally biased region" description="Low complexity" evidence="1">
    <location>
        <begin position="88"/>
        <end position="97"/>
    </location>
</feature>
<keyword evidence="2" id="KW-0472">Membrane</keyword>
<organism evidence="4 5">
    <name type="scientific">Rosistilla ulvae</name>
    <dbReference type="NCBI Taxonomy" id="1930277"/>
    <lineage>
        <taxon>Bacteria</taxon>
        <taxon>Pseudomonadati</taxon>
        <taxon>Planctomycetota</taxon>
        <taxon>Planctomycetia</taxon>
        <taxon>Pirellulales</taxon>
        <taxon>Pirellulaceae</taxon>
        <taxon>Rosistilla</taxon>
    </lineage>
</organism>
<dbReference type="InterPro" id="IPR041657">
    <property type="entry name" value="HTH_17"/>
</dbReference>